<keyword evidence="6 15" id="KW-0349">Heme</keyword>
<evidence type="ECO:0000256" key="11">
    <source>
        <dbReference type="ARBA" id="ARBA00023136"/>
    </source>
</evidence>
<keyword evidence="5" id="KW-0964">Secreted</keyword>
<evidence type="ECO:0000256" key="12">
    <source>
        <dbReference type="ARBA" id="ARBA00023157"/>
    </source>
</evidence>
<dbReference type="PANTHER" id="PTHR37928:SF2">
    <property type="entry name" value="GPI ANCHORED CFEM DOMAIN PROTEIN (AFU_ORTHOLOGUE AFUA_6G10580)"/>
    <property type="match status" value="1"/>
</dbReference>
<comment type="caution">
    <text evidence="15">Lacks conserved residue(s) required for the propagation of feature annotation.</text>
</comment>
<dbReference type="GO" id="GO:0046872">
    <property type="term" value="F:metal ion binding"/>
    <property type="evidence" value="ECO:0007669"/>
    <property type="project" value="UniProtKB-UniRule"/>
</dbReference>
<evidence type="ECO:0000256" key="9">
    <source>
        <dbReference type="ARBA" id="ARBA00022729"/>
    </source>
</evidence>
<evidence type="ECO:0000256" key="10">
    <source>
        <dbReference type="ARBA" id="ARBA00023004"/>
    </source>
</evidence>
<keyword evidence="13" id="KW-0325">Glycoprotein</keyword>
<dbReference type="PROSITE" id="PS52012">
    <property type="entry name" value="CFEM"/>
    <property type="match status" value="1"/>
</dbReference>
<feature type="binding site" description="axial binding residue" evidence="15">
    <location>
        <position position="169"/>
    </location>
    <ligand>
        <name>heme</name>
        <dbReference type="ChEBI" id="CHEBI:30413"/>
    </ligand>
    <ligandPart>
        <name>Fe</name>
        <dbReference type="ChEBI" id="CHEBI:18248"/>
    </ligandPart>
</feature>
<comment type="similarity">
    <text evidence="3">Belongs to the RBT5 family.</text>
</comment>
<protein>
    <recommendedName>
        <fullName evidence="16">CFEM domain-containing protein</fullName>
    </recommendedName>
</protein>
<keyword evidence="14" id="KW-0449">Lipoprotein</keyword>
<evidence type="ECO:0000256" key="14">
    <source>
        <dbReference type="ARBA" id="ARBA00023288"/>
    </source>
</evidence>
<dbReference type="Pfam" id="PF05730">
    <property type="entry name" value="CFEM"/>
    <property type="match status" value="1"/>
</dbReference>
<evidence type="ECO:0000313" key="18">
    <source>
        <dbReference type="Proteomes" id="UP000294847"/>
    </source>
</evidence>
<evidence type="ECO:0000256" key="3">
    <source>
        <dbReference type="ARBA" id="ARBA00010031"/>
    </source>
</evidence>
<dbReference type="PANTHER" id="PTHR37928">
    <property type="entry name" value="CFEM DOMAIN PROTEIN (AFU_ORTHOLOGUE AFUA_6G14090)"/>
    <property type="match status" value="1"/>
</dbReference>
<accession>A0A4P7N8J5</accession>
<evidence type="ECO:0000256" key="2">
    <source>
        <dbReference type="ARBA" id="ARBA00004613"/>
    </source>
</evidence>
<feature type="disulfide bond" evidence="15">
    <location>
        <begin position="165"/>
        <end position="172"/>
    </location>
</feature>
<evidence type="ECO:0000313" key="17">
    <source>
        <dbReference type="EMBL" id="QBZ58998.1"/>
    </source>
</evidence>
<organism evidence="17 18">
    <name type="scientific">Pyricularia oryzae</name>
    <name type="common">Rice blast fungus</name>
    <name type="synonym">Magnaporthe oryzae</name>
    <dbReference type="NCBI Taxonomy" id="318829"/>
    <lineage>
        <taxon>Eukaryota</taxon>
        <taxon>Fungi</taxon>
        <taxon>Dikarya</taxon>
        <taxon>Ascomycota</taxon>
        <taxon>Pezizomycotina</taxon>
        <taxon>Sordariomycetes</taxon>
        <taxon>Sordariomycetidae</taxon>
        <taxon>Magnaporthales</taxon>
        <taxon>Pyriculariaceae</taxon>
        <taxon>Pyricularia</taxon>
    </lineage>
</organism>
<comment type="subcellular location">
    <subcellularLocation>
        <location evidence="1">Cell membrane</location>
        <topology evidence="1">Lipid-anchor</topology>
        <topology evidence="1">GPI-anchor</topology>
    </subcellularLocation>
    <subcellularLocation>
        <location evidence="2">Secreted</location>
    </subcellularLocation>
</comment>
<evidence type="ECO:0000256" key="5">
    <source>
        <dbReference type="ARBA" id="ARBA00022525"/>
    </source>
</evidence>
<keyword evidence="4" id="KW-1003">Cell membrane</keyword>
<evidence type="ECO:0000256" key="15">
    <source>
        <dbReference type="PROSITE-ProRule" id="PRU01356"/>
    </source>
</evidence>
<keyword evidence="7" id="KW-0336">GPI-anchor</keyword>
<dbReference type="VEuPathDB" id="FungiDB:M_BR32_EuGene_00044901"/>
<gene>
    <name evidence="17" type="ORF">PoMZ_03958</name>
</gene>
<dbReference type="InterPro" id="IPR051735">
    <property type="entry name" value="CFEM_domain"/>
</dbReference>
<reference evidence="17 18" key="1">
    <citation type="journal article" date="2019" name="Mol. Biol. Evol.">
        <title>Blast fungal genomes show frequent chromosomal changes, gene gains and losses, and effector gene turnover.</title>
        <authorList>
            <person name="Gomez Luciano L.B."/>
            <person name="Jason Tsai I."/>
            <person name="Chuma I."/>
            <person name="Tosa Y."/>
            <person name="Chen Y.H."/>
            <person name="Li J.Y."/>
            <person name="Li M.Y."/>
            <person name="Jade Lu M.Y."/>
            <person name="Nakayashiki H."/>
            <person name="Li W.H."/>
        </authorList>
    </citation>
    <scope>NUCLEOTIDE SEQUENCE [LARGE SCALE GENOMIC DNA]</scope>
    <source>
        <strain evidence="17">MZ5-1-6</strain>
    </source>
</reference>
<keyword evidence="11" id="KW-0472">Membrane</keyword>
<evidence type="ECO:0000256" key="4">
    <source>
        <dbReference type="ARBA" id="ARBA00022475"/>
    </source>
</evidence>
<evidence type="ECO:0000256" key="8">
    <source>
        <dbReference type="ARBA" id="ARBA00022723"/>
    </source>
</evidence>
<dbReference type="GO" id="GO:0098552">
    <property type="term" value="C:side of membrane"/>
    <property type="evidence" value="ECO:0007669"/>
    <property type="project" value="UniProtKB-KW"/>
</dbReference>
<sequence>MKPPAKSAKVLGVCLLTGTAASQQQLQQQPLVAQPGVNTATHSLNSFQPSITNTASPSFNSLSPSFNSLGPGIIKTASPSFNSVKPSITNTASPSVNSLSPSFNSLRPSLSPISAQPPLVPVGQVALGGGNSNGAGYASCAAIGRASIPECAMDCFATGAAALGCAVHDLGCQCRQQARMMAAAEGCVAETCPGAAYQRVIDGAMSMCGCAVGVATAEVSGLIARPGPTGTASVSASYSYMSGSGFSVVSSLTVINKAASGTATPSFMPQVDQPSQMVPIHKRDVEEDHEPPKSFEPANKAAVQASSGTSSSHYGNMRISGWVISVVPTLLVGLIV</sequence>
<dbReference type="InterPro" id="IPR008427">
    <property type="entry name" value="Extracellular_membr_CFEM_dom"/>
</dbReference>
<evidence type="ECO:0000256" key="6">
    <source>
        <dbReference type="ARBA" id="ARBA00022617"/>
    </source>
</evidence>
<keyword evidence="8 15" id="KW-0479">Metal-binding</keyword>
<keyword evidence="12 15" id="KW-1015">Disulfide bond</keyword>
<keyword evidence="9" id="KW-0732">Signal</keyword>
<evidence type="ECO:0000256" key="13">
    <source>
        <dbReference type="ARBA" id="ARBA00023180"/>
    </source>
</evidence>
<feature type="domain" description="CFEM" evidence="16">
    <location>
        <begin position="123"/>
        <end position="235"/>
    </location>
</feature>
<evidence type="ECO:0000259" key="16">
    <source>
        <dbReference type="PROSITE" id="PS52012"/>
    </source>
</evidence>
<evidence type="ECO:0000256" key="7">
    <source>
        <dbReference type="ARBA" id="ARBA00022622"/>
    </source>
</evidence>
<dbReference type="GO" id="GO:0005576">
    <property type="term" value="C:extracellular region"/>
    <property type="evidence" value="ECO:0007669"/>
    <property type="project" value="UniProtKB-SubCell"/>
</dbReference>
<name>A0A4P7N8J5_PYROR</name>
<dbReference type="EMBL" id="CP034206">
    <property type="protein sequence ID" value="QBZ58998.1"/>
    <property type="molecule type" value="Genomic_DNA"/>
</dbReference>
<dbReference type="AlphaFoldDB" id="A0A4P7N8J5"/>
<dbReference type="GO" id="GO:0005886">
    <property type="term" value="C:plasma membrane"/>
    <property type="evidence" value="ECO:0007669"/>
    <property type="project" value="UniProtKB-SubCell"/>
</dbReference>
<keyword evidence="10 15" id="KW-0408">Iron</keyword>
<dbReference type="SMART" id="SM00747">
    <property type="entry name" value="CFEM"/>
    <property type="match status" value="1"/>
</dbReference>
<proteinExistence type="inferred from homology"/>
<dbReference type="Proteomes" id="UP000294847">
    <property type="component" value="Chromosome 3"/>
</dbReference>
<evidence type="ECO:0000256" key="1">
    <source>
        <dbReference type="ARBA" id="ARBA00004609"/>
    </source>
</evidence>